<dbReference type="Proteomes" id="UP000079169">
    <property type="component" value="Unplaced"/>
</dbReference>
<keyword evidence="4" id="KW-0238">DNA-binding</keyword>
<evidence type="ECO:0000256" key="8">
    <source>
        <dbReference type="ARBA" id="ARBA00073323"/>
    </source>
</evidence>
<evidence type="ECO:0000256" key="3">
    <source>
        <dbReference type="ARBA" id="ARBA00023015"/>
    </source>
</evidence>
<dbReference type="InterPro" id="IPR050370">
    <property type="entry name" value="HES_HEY"/>
</dbReference>
<dbReference type="GO" id="GO:0005634">
    <property type="term" value="C:nucleus"/>
    <property type="evidence" value="ECO:0007669"/>
    <property type="project" value="UniProtKB-SubCell"/>
</dbReference>
<evidence type="ECO:0000256" key="10">
    <source>
        <dbReference type="SAM" id="MobiDB-lite"/>
    </source>
</evidence>
<dbReference type="STRING" id="121845.A0A3Q0JHI2"/>
<dbReference type="KEGG" id="dci:103519169"/>
<dbReference type="Gene3D" id="6.10.250.980">
    <property type="match status" value="1"/>
</dbReference>
<evidence type="ECO:0000256" key="5">
    <source>
        <dbReference type="ARBA" id="ARBA00023163"/>
    </source>
</evidence>
<dbReference type="FunFam" id="4.10.280.10:FF:000054">
    <property type="entry name" value="hairy and enhancer of split-related protein HELT"/>
    <property type="match status" value="1"/>
</dbReference>
<accession>A0A3Q0JHI2</accession>
<keyword evidence="6" id="KW-0539">Nucleus</keyword>
<protein>
    <recommendedName>
        <fullName evidence="8">Hairy and enhancer of split-related protein HELT</fullName>
    </recommendedName>
    <alternativeName>
        <fullName evidence="9">HES/HEY-like transcription factor</fullName>
    </alternativeName>
</protein>
<keyword evidence="13" id="KW-1185">Reference proteome</keyword>
<comment type="similarity">
    <text evidence="7">Belongs to the HEY family.</text>
</comment>
<reference evidence="14" key="1">
    <citation type="submission" date="2025-08" db="UniProtKB">
        <authorList>
            <consortium name="RefSeq"/>
        </authorList>
    </citation>
    <scope>IDENTIFICATION</scope>
</reference>
<sequence>METQNPGNFVIWTNSNSNCSSNGGIGGNSGRSPGPNQATNMVKCEKSLNFSTVVTSEEDEYGYHDRRKMSRDPMSHRIIEKRRRDRMNNCLADLSRLIPADYLKKGRGRIEKTEIIEMAIKHMKYLHSVVCTRTPNANPSNELPLENSQMLDNYDQDSKVSGKEETSEHNPSKPTENSSSITELDPNKPEGEGSPAPINLEHFKLGYQECLSESMHYLVEVKGYYPGSSLCMQLICHLQKHCDKLLKGDRLNKPCTGDSTSTSNSPNSTKPHGSASSSSDSCERLQMPKQEPTESYDRDQSFQREQYESAAHLLSQHRESYERAIINHQRSQYDPASTPRDYQPTSPLNLREGANRGRENLTLPNLSLFNIEQEQCPTSDHRMIMRHPQQDEVSEPML</sequence>
<dbReference type="InterPro" id="IPR003650">
    <property type="entry name" value="Orange_dom"/>
</dbReference>
<dbReference type="AlphaFoldDB" id="A0A3Q0JHI2"/>
<feature type="domain" description="Orange" evidence="12">
    <location>
        <begin position="203"/>
        <end position="238"/>
    </location>
</feature>
<dbReference type="Pfam" id="PF07527">
    <property type="entry name" value="Hairy_orange"/>
    <property type="match status" value="1"/>
</dbReference>
<dbReference type="RefSeq" id="XP_026686558.1">
    <property type="nucleotide sequence ID" value="XM_026830757.1"/>
</dbReference>
<dbReference type="GO" id="GO:0046983">
    <property type="term" value="F:protein dimerization activity"/>
    <property type="evidence" value="ECO:0007669"/>
    <property type="project" value="InterPro"/>
</dbReference>
<dbReference type="GO" id="GO:0003677">
    <property type="term" value="F:DNA binding"/>
    <property type="evidence" value="ECO:0007669"/>
    <property type="project" value="UniProtKB-KW"/>
</dbReference>
<dbReference type="PaxDb" id="121845-A0A3Q0JHI2"/>
<feature type="domain" description="BHLH" evidence="11">
    <location>
        <begin position="71"/>
        <end position="126"/>
    </location>
</feature>
<dbReference type="Gene3D" id="4.10.280.10">
    <property type="entry name" value="Helix-loop-helix DNA-binding domain"/>
    <property type="match status" value="1"/>
</dbReference>
<dbReference type="PROSITE" id="PS51054">
    <property type="entry name" value="ORANGE"/>
    <property type="match status" value="1"/>
</dbReference>
<name>A0A3Q0JHI2_DIACI</name>
<dbReference type="GeneID" id="103519169"/>
<keyword evidence="3" id="KW-0805">Transcription regulation</keyword>
<dbReference type="SMART" id="SM00353">
    <property type="entry name" value="HLH"/>
    <property type="match status" value="1"/>
</dbReference>
<feature type="region of interest" description="Disordered" evidence="10">
    <location>
        <begin position="156"/>
        <end position="197"/>
    </location>
</feature>
<evidence type="ECO:0000259" key="11">
    <source>
        <dbReference type="PROSITE" id="PS50888"/>
    </source>
</evidence>
<dbReference type="GO" id="GO:0006355">
    <property type="term" value="P:regulation of DNA-templated transcription"/>
    <property type="evidence" value="ECO:0007669"/>
    <property type="project" value="InterPro"/>
</dbReference>
<evidence type="ECO:0000256" key="2">
    <source>
        <dbReference type="ARBA" id="ARBA00022491"/>
    </source>
</evidence>
<evidence type="ECO:0000256" key="1">
    <source>
        <dbReference type="ARBA" id="ARBA00004123"/>
    </source>
</evidence>
<evidence type="ECO:0000256" key="4">
    <source>
        <dbReference type="ARBA" id="ARBA00023125"/>
    </source>
</evidence>
<keyword evidence="5" id="KW-0804">Transcription</keyword>
<feature type="compositionally biased region" description="Polar residues" evidence="10">
    <location>
        <begin position="172"/>
        <end position="182"/>
    </location>
</feature>
<dbReference type="Pfam" id="PF00010">
    <property type="entry name" value="HLH"/>
    <property type="match status" value="1"/>
</dbReference>
<evidence type="ECO:0000313" key="13">
    <source>
        <dbReference type="Proteomes" id="UP000079169"/>
    </source>
</evidence>
<feature type="compositionally biased region" description="Low complexity" evidence="10">
    <location>
        <begin position="259"/>
        <end position="269"/>
    </location>
</feature>
<feature type="compositionally biased region" description="Basic and acidic residues" evidence="10">
    <location>
        <begin position="291"/>
        <end position="301"/>
    </location>
</feature>
<evidence type="ECO:0000313" key="14">
    <source>
        <dbReference type="RefSeq" id="XP_026686558.1"/>
    </source>
</evidence>
<dbReference type="SUPFAM" id="SSF158457">
    <property type="entry name" value="Orange domain-like"/>
    <property type="match status" value="1"/>
</dbReference>
<evidence type="ECO:0000256" key="6">
    <source>
        <dbReference type="ARBA" id="ARBA00023242"/>
    </source>
</evidence>
<feature type="compositionally biased region" description="Polar residues" evidence="10">
    <location>
        <begin position="270"/>
        <end position="280"/>
    </location>
</feature>
<feature type="region of interest" description="Disordered" evidence="10">
    <location>
        <begin position="256"/>
        <end position="301"/>
    </location>
</feature>
<comment type="subcellular location">
    <subcellularLocation>
        <location evidence="1">Nucleus</location>
    </subcellularLocation>
</comment>
<dbReference type="PANTHER" id="PTHR10985">
    <property type="entry name" value="BASIC HELIX-LOOP-HELIX TRANSCRIPTION FACTOR, HES-RELATED"/>
    <property type="match status" value="1"/>
</dbReference>
<evidence type="ECO:0000256" key="7">
    <source>
        <dbReference type="ARBA" id="ARBA00038262"/>
    </source>
</evidence>
<dbReference type="PROSITE" id="PS50888">
    <property type="entry name" value="BHLH"/>
    <property type="match status" value="1"/>
</dbReference>
<proteinExistence type="inferred from homology"/>
<organism evidence="13 14">
    <name type="scientific">Diaphorina citri</name>
    <name type="common">Asian citrus psyllid</name>
    <dbReference type="NCBI Taxonomy" id="121845"/>
    <lineage>
        <taxon>Eukaryota</taxon>
        <taxon>Metazoa</taxon>
        <taxon>Ecdysozoa</taxon>
        <taxon>Arthropoda</taxon>
        <taxon>Hexapoda</taxon>
        <taxon>Insecta</taxon>
        <taxon>Pterygota</taxon>
        <taxon>Neoptera</taxon>
        <taxon>Paraneoptera</taxon>
        <taxon>Hemiptera</taxon>
        <taxon>Sternorrhyncha</taxon>
        <taxon>Psylloidea</taxon>
        <taxon>Psyllidae</taxon>
        <taxon>Diaphorininae</taxon>
        <taxon>Diaphorina</taxon>
    </lineage>
</organism>
<dbReference type="InterPro" id="IPR011598">
    <property type="entry name" value="bHLH_dom"/>
</dbReference>
<keyword evidence="2" id="KW-0678">Repressor</keyword>
<dbReference type="InterPro" id="IPR036638">
    <property type="entry name" value="HLH_DNA-bd_sf"/>
</dbReference>
<evidence type="ECO:0000256" key="9">
    <source>
        <dbReference type="ARBA" id="ARBA00078769"/>
    </source>
</evidence>
<dbReference type="SUPFAM" id="SSF47459">
    <property type="entry name" value="HLH, helix-loop-helix DNA-binding domain"/>
    <property type="match status" value="1"/>
</dbReference>
<gene>
    <name evidence="14" type="primary">LOC103519169</name>
</gene>
<feature type="compositionally biased region" description="Basic and acidic residues" evidence="10">
    <location>
        <begin position="156"/>
        <end position="171"/>
    </location>
</feature>
<evidence type="ECO:0000259" key="12">
    <source>
        <dbReference type="PROSITE" id="PS51054"/>
    </source>
</evidence>